<reference evidence="2 3" key="1">
    <citation type="submission" date="2020-11" db="EMBL/GenBank/DDBJ databases">
        <title>The Complete Genome of Pseudomonas fragi A13BB.</title>
        <authorList>
            <person name="Awolope O.K."/>
            <person name="O'Driscoll N.H."/>
            <person name="Di Salvo A."/>
            <person name="Lamb A.J."/>
        </authorList>
    </citation>
    <scope>NUCLEOTIDE SEQUENCE [LARGE SCALE GENOMIC DNA]</scope>
    <source>
        <strain evidence="2 3">A13BB</strain>
    </source>
</reference>
<dbReference type="PANTHER" id="PTHR12526">
    <property type="entry name" value="GLYCOSYLTRANSFERASE"/>
    <property type="match status" value="1"/>
</dbReference>
<accession>A0A9Q6VJC5</accession>
<dbReference type="Gene3D" id="3.40.50.2000">
    <property type="entry name" value="Glycogen Phosphorylase B"/>
    <property type="match status" value="2"/>
</dbReference>
<dbReference type="GO" id="GO:0016757">
    <property type="term" value="F:glycosyltransferase activity"/>
    <property type="evidence" value="ECO:0007669"/>
    <property type="project" value="InterPro"/>
</dbReference>
<sequence>MDENDPWLTNELAGSLQRAGNRVTVLCLDWAGKLGSEKSAFFTTSAGTQVYVEKPVSVFRRFSLLSKLFKWAGSSCVASLRVARLERENNYDLVICFSPLVTMGLPAAWLAGVKKKNSLLIQWDFFPYHQRQIGMMSPGVVFNIARKVEGYLISRFKYIGCLSPANIAYLQSHYPIRREQHVFTLPIWGEGIALPKSDVSLVREKYALPEDKAIIVFGGQLVHGRGIEDILAVAHLAKQQSLPVVFLIIGSGSLESLVDDYICAGHANVIRFAHVPRQEYLEIIAACDLALVCTVRDVDVPSYPSKTIDYLRVGLPIVASVEKTTDYGEHIAQLGVGVYTEAGNPEALLGVIDNLLKNPDLLGAMKAQGPTCFKEYFEVDRVVSKLLNVVAVH</sequence>
<evidence type="ECO:0000313" key="3">
    <source>
        <dbReference type="Proteomes" id="UP000594467"/>
    </source>
</evidence>
<proteinExistence type="predicted"/>
<feature type="domain" description="Glycosyl transferase family 1" evidence="1">
    <location>
        <begin position="203"/>
        <end position="369"/>
    </location>
</feature>
<dbReference type="InterPro" id="IPR001296">
    <property type="entry name" value="Glyco_trans_1"/>
</dbReference>
<dbReference type="SUPFAM" id="SSF53756">
    <property type="entry name" value="UDP-Glycosyltransferase/glycogen phosphorylase"/>
    <property type="match status" value="1"/>
</dbReference>
<dbReference type="Proteomes" id="UP000594467">
    <property type="component" value="Chromosome"/>
</dbReference>
<dbReference type="EMBL" id="CP065202">
    <property type="protein sequence ID" value="QPL30258.1"/>
    <property type="molecule type" value="Genomic_DNA"/>
</dbReference>
<dbReference type="CDD" id="cd03794">
    <property type="entry name" value="GT4_WbuB-like"/>
    <property type="match status" value="1"/>
</dbReference>
<organism evidence="2 3">
    <name type="scientific">Pseudomonas fragi</name>
    <dbReference type="NCBI Taxonomy" id="296"/>
    <lineage>
        <taxon>Bacteria</taxon>
        <taxon>Pseudomonadati</taxon>
        <taxon>Pseudomonadota</taxon>
        <taxon>Gammaproteobacteria</taxon>
        <taxon>Pseudomonadales</taxon>
        <taxon>Pseudomonadaceae</taxon>
        <taxon>Pseudomonas</taxon>
    </lineage>
</organism>
<dbReference type="GO" id="GO:1901135">
    <property type="term" value="P:carbohydrate derivative metabolic process"/>
    <property type="evidence" value="ECO:0007669"/>
    <property type="project" value="UniProtKB-ARBA"/>
</dbReference>
<evidence type="ECO:0000313" key="2">
    <source>
        <dbReference type="EMBL" id="QPL30258.1"/>
    </source>
</evidence>
<name>A0A9Q6VJC5_PSEFR</name>
<protein>
    <submittedName>
        <fullName evidence="2">Glycosyltransferase family 4 protein</fullName>
    </submittedName>
</protein>
<gene>
    <name evidence="2" type="ORF">I5R27_15635</name>
</gene>
<dbReference type="AlphaFoldDB" id="A0A9Q6VJC5"/>
<evidence type="ECO:0000259" key="1">
    <source>
        <dbReference type="Pfam" id="PF00534"/>
    </source>
</evidence>
<dbReference type="RefSeq" id="WP_196882570.1">
    <property type="nucleotide sequence ID" value="NZ_CP065202.1"/>
</dbReference>
<dbReference type="Pfam" id="PF00534">
    <property type="entry name" value="Glycos_transf_1"/>
    <property type="match status" value="1"/>
</dbReference>